<name>A0A266N948_9PSED</name>
<accession>A0A266N948</accession>
<evidence type="ECO:0000313" key="2">
    <source>
        <dbReference type="Proteomes" id="UP000215788"/>
    </source>
</evidence>
<evidence type="ECO:0000313" key="1">
    <source>
        <dbReference type="EMBL" id="OZY58325.1"/>
    </source>
</evidence>
<dbReference type="EMBL" id="NQKI01000029">
    <property type="protein sequence ID" value="OZY58325.1"/>
    <property type="molecule type" value="Genomic_DNA"/>
</dbReference>
<dbReference type="RefSeq" id="WP_094994475.1">
    <property type="nucleotide sequence ID" value="NZ_NQKI01000029.1"/>
</dbReference>
<reference evidence="1 2" key="1">
    <citation type="submission" date="2017-08" db="EMBL/GenBank/DDBJ databases">
        <title>Genomic and metabolic characterisation of spoilage-associated Pseudomonas species.</title>
        <authorList>
            <person name="Stanborough T."/>
            <person name="Fegan N."/>
            <person name="Powell S.M."/>
            <person name="Singh T."/>
            <person name="Tamplin M.L."/>
            <person name="Chandry P.S."/>
        </authorList>
    </citation>
    <scope>NUCLEOTIDE SEQUENCE [LARGE SCALE GENOMIC DNA]</scope>
    <source>
        <strain evidence="1 2">L1802</strain>
    </source>
</reference>
<gene>
    <name evidence="1" type="ORF">CJF39_16970</name>
</gene>
<dbReference type="OrthoDB" id="6958576at2"/>
<organism evidence="1 2">
    <name type="scientific">Pseudomonas lundensis</name>
    <dbReference type="NCBI Taxonomy" id="86185"/>
    <lineage>
        <taxon>Bacteria</taxon>
        <taxon>Pseudomonadati</taxon>
        <taxon>Pseudomonadota</taxon>
        <taxon>Gammaproteobacteria</taxon>
        <taxon>Pseudomonadales</taxon>
        <taxon>Pseudomonadaceae</taxon>
        <taxon>Pseudomonas</taxon>
    </lineage>
</organism>
<dbReference type="AlphaFoldDB" id="A0A266N948"/>
<comment type="caution">
    <text evidence="1">The sequence shown here is derived from an EMBL/GenBank/DDBJ whole genome shotgun (WGS) entry which is preliminary data.</text>
</comment>
<sequence>MFNVLASHLKDKNVHSFNALPSNNIELFDWYTGMVLGKLYRSFPLPVSISAEDFIDYTTLRAGTREALEKEESLFLATIKWLADVGYIHFDGMTGVSFFEVILTNHGLLILRAAPLSADESCTLGEKMMQSIKEENTERLRGLVTEALSLGSRLISPMTRSGI</sequence>
<proteinExistence type="predicted"/>
<protein>
    <submittedName>
        <fullName evidence="1">Uncharacterized protein</fullName>
    </submittedName>
</protein>
<dbReference type="Proteomes" id="UP000215788">
    <property type="component" value="Unassembled WGS sequence"/>
</dbReference>